<keyword evidence="3" id="KW-1185">Reference proteome</keyword>
<reference evidence="3" key="1">
    <citation type="journal article" date="2011" name="PLoS Genet.">
        <title>Genomic analysis of the necrotrophic fungal pathogens Sclerotinia sclerotiorum and Botrytis cinerea.</title>
        <authorList>
            <person name="Amselem J."/>
            <person name="Cuomo C.A."/>
            <person name="van Kan J.A."/>
            <person name="Viaud M."/>
            <person name="Benito E.P."/>
            <person name="Couloux A."/>
            <person name="Coutinho P.M."/>
            <person name="de Vries R.P."/>
            <person name="Dyer P.S."/>
            <person name="Fillinger S."/>
            <person name="Fournier E."/>
            <person name="Gout L."/>
            <person name="Hahn M."/>
            <person name="Kohn L."/>
            <person name="Lapalu N."/>
            <person name="Plummer K.M."/>
            <person name="Pradier J.M."/>
            <person name="Quevillon E."/>
            <person name="Sharon A."/>
            <person name="Simon A."/>
            <person name="ten Have A."/>
            <person name="Tudzynski B."/>
            <person name="Tudzynski P."/>
            <person name="Wincker P."/>
            <person name="Andrew M."/>
            <person name="Anthouard V."/>
            <person name="Beever R.E."/>
            <person name="Beffa R."/>
            <person name="Benoit I."/>
            <person name="Bouzid O."/>
            <person name="Brault B."/>
            <person name="Chen Z."/>
            <person name="Choquer M."/>
            <person name="Collemare J."/>
            <person name="Cotton P."/>
            <person name="Danchin E.G."/>
            <person name="Da Silva C."/>
            <person name="Gautier A."/>
            <person name="Giraud C."/>
            <person name="Giraud T."/>
            <person name="Gonzalez C."/>
            <person name="Grossetete S."/>
            <person name="Guldener U."/>
            <person name="Henrissat B."/>
            <person name="Howlett B.J."/>
            <person name="Kodira C."/>
            <person name="Kretschmer M."/>
            <person name="Lappartient A."/>
            <person name="Leroch M."/>
            <person name="Levis C."/>
            <person name="Mauceli E."/>
            <person name="Neuveglise C."/>
            <person name="Oeser B."/>
            <person name="Pearson M."/>
            <person name="Poulain J."/>
            <person name="Poussereau N."/>
            <person name="Quesneville H."/>
            <person name="Rascle C."/>
            <person name="Schumacher J."/>
            <person name="Segurens B."/>
            <person name="Sexton A."/>
            <person name="Silva E."/>
            <person name="Sirven C."/>
            <person name="Soanes D.M."/>
            <person name="Talbot N.J."/>
            <person name="Templeton M."/>
            <person name="Yandava C."/>
            <person name="Yarden O."/>
            <person name="Zeng Q."/>
            <person name="Rollins J.A."/>
            <person name="Lebrun M.H."/>
            <person name="Dickman M."/>
        </authorList>
    </citation>
    <scope>NUCLEOTIDE SEQUENCE [LARGE SCALE GENOMIC DNA]</scope>
    <source>
        <strain evidence="3">ATCC 18683 / 1980 / Ss-1</strain>
    </source>
</reference>
<organism evidence="2 3">
    <name type="scientific">Sclerotinia sclerotiorum (strain ATCC 18683 / 1980 / Ss-1)</name>
    <name type="common">White mold</name>
    <name type="synonym">Whetzelinia sclerotiorum</name>
    <dbReference type="NCBI Taxonomy" id="665079"/>
    <lineage>
        <taxon>Eukaryota</taxon>
        <taxon>Fungi</taxon>
        <taxon>Dikarya</taxon>
        <taxon>Ascomycota</taxon>
        <taxon>Pezizomycotina</taxon>
        <taxon>Leotiomycetes</taxon>
        <taxon>Helotiales</taxon>
        <taxon>Sclerotiniaceae</taxon>
        <taxon>Sclerotinia</taxon>
    </lineage>
</organism>
<dbReference type="Gene3D" id="3.40.50.720">
    <property type="entry name" value="NAD(P)-binding Rossmann-like Domain"/>
    <property type="match status" value="1"/>
</dbReference>
<dbReference type="KEGG" id="ssl:SS1G_14366"/>
<dbReference type="AlphaFoldDB" id="A7F9T5"/>
<name>A7F9T5_SCLS1</name>
<dbReference type="Proteomes" id="UP000001312">
    <property type="component" value="Unassembled WGS sequence"/>
</dbReference>
<evidence type="ECO:0000313" key="2">
    <source>
        <dbReference type="EMBL" id="EDO00496.1"/>
    </source>
</evidence>
<dbReference type="InterPro" id="IPR036291">
    <property type="entry name" value="NAD(P)-bd_dom_sf"/>
</dbReference>
<dbReference type="GO" id="GO:0016491">
    <property type="term" value="F:oxidoreductase activity"/>
    <property type="evidence" value="ECO:0007669"/>
    <property type="project" value="UniProtKB-KW"/>
</dbReference>
<dbReference type="SUPFAM" id="SSF51735">
    <property type="entry name" value="NAD(P)-binding Rossmann-fold domains"/>
    <property type="match status" value="1"/>
</dbReference>
<dbReference type="RefSeq" id="XP_001584753.1">
    <property type="nucleotide sequence ID" value="XM_001584703.1"/>
</dbReference>
<dbReference type="InterPro" id="IPR002347">
    <property type="entry name" value="SDR_fam"/>
</dbReference>
<sequence>MQTVKNTIAENTGGTHSLAKPEHQFSLEDCPDQSGKVAVITGGSEGIGYGCAHTLLKNNLTKLFIIAVSQEVYDDAVEDISKTISPEAAQRCTFLQCDMSDWPAVSKVAHTISEGTDRVDILCNLAARGIMTYQLTDYGLDRHMAVNHFGHVVLTSHLLPILKQTAEAGHIDQMDNMDGRSWRLYFIHVT</sequence>
<evidence type="ECO:0000256" key="1">
    <source>
        <dbReference type="ARBA" id="ARBA00023002"/>
    </source>
</evidence>
<dbReference type="PANTHER" id="PTHR43157:SF68">
    <property type="entry name" value="RETINOL DEHYDROGENASE 13"/>
    <property type="match status" value="1"/>
</dbReference>
<dbReference type="Pfam" id="PF00106">
    <property type="entry name" value="adh_short"/>
    <property type="match status" value="1"/>
</dbReference>
<dbReference type="GeneID" id="5480786"/>
<proteinExistence type="predicted"/>
<dbReference type="PANTHER" id="PTHR43157">
    <property type="entry name" value="PHOSPHATIDYLINOSITOL-GLYCAN BIOSYNTHESIS CLASS F PROTEIN-RELATED"/>
    <property type="match status" value="1"/>
</dbReference>
<protein>
    <recommendedName>
        <fullName evidence="4">Oxidoreductase</fullName>
    </recommendedName>
</protein>
<dbReference type="EMBL" id="CH476652">
    <property type="protein sequence ID" value="EDO00496.1"/>
    <property type="molecule type" value="Genomic_DNA"/>
</dbReference>
<evidence type="ECO:0000313" key="3">
    <source>
        <dbReference type="Proteomes" id="UP000001312"/>
    </source>
</evidence>
<evidence type="ECO:0008006" key="4">
    <source>
        <dbReference type="Google" id="ProtNLM"/>
    </source>
</evidence>
<accession>A7F9T5</accession>
<keyword evidence="1" id="KW-0560">Oxidoreductase</keyword>
<dbReference type="InParanoid" id="A7F9T5"/>
<gene>
    <name evidence="2" type="ORF">SS1G_14366</name>
</gene>